<gene>
    <name evidence="1" type="ORF">KP014_02860</name>
</gene>
<evidence type="ECO:0000313" key="1">
    <source>
        <dbReference type="EMBL" id="QWU16229.1"/>
    </source>
</evidence>
<accession>A0ABX8HE57</accession>
<dbReference type="Proteomes" id="UP000683429">
    <property type="component" value="Chromosome"/>
</dbReference>
<dbReference type="EMBL" id="CP076607">
    <property type="protein sequence ID" value="QWU16229.1"/>
    <property type="molecule type" value="Genomic_DNA"/>
</dbReference>
<evidence type="ECO:0000313" key="2">
    <source>
        <dbReference type="Proteomes" id="UP000683429"/>
    </source>
</evidence>
<reference evidence="1 2" key="1">
    <citation type="submission" date="2021-06" db="EMBL/GenBank/DDBJ databases">
        <title>Whole genome sequence of Paenibacillus sophorae DSM23020 for comparative genomics.</title>
        <authorList>
            <person name="Kim M.-J."/>
            <person name="Lee G."/>
            <person name="Shin J.-H."/>
        </authorList>
    </citation>
    <scope>NUCLEOTIDE SEQUENCE [LARGE SCALE GENOMIC DNA]</scope>
    <source>
        <strain evidence="1 2">DSM 23020</strain>
    </source>
</reference>
<organism evidence="1 2">
    <name type="scientific">Paenibacillus sophorae</name>
    <dbReference type="NCBI Taxonomy" id="1333845"/>
    <lineage>
        <taxon>Bacteria</taxon>
        <taxon>Bacillati</taxon>
        <taxon>Bacillota</taxon>
        <taxon>Bacilli</taxon>
        <taxon>Bacillales</taxon>
        <taxon>Paenibacillaceae</taxon>
        <taxon>Paenibacillus</taxon>
    </lineage>
</organism>
<name>A0ABX8HE57_9BACL</name>
<sequence length="124" mass="13784">MAILEGPYDWLLKSKMKVGLHMLPIDIPFTKQDIVDAVSQGDDSFDNSVVLTLDGKVLVVTLDEAQTNPDNYAVRHETFDSGDDYIGLEASKDEKLIELIYNNLCIGWEKHKKLGRTSVSADGV</sequence>
<proteinExistence type="predicted"/>
<keyword evidence="2" id="KW-1185">Reference proteome</keyword>
<dbReference type="RefSeq" id="WP_139210644.1">
    <property type="nucleotide sequence ID" value="NZ_CP076607.1"/>
</dbReference>
<protein>
    <submittedName>
        <fullName evidence="1">Uncharacterized protein</fullName>
    </submittedName>
</protein>